<organism evidence="2 3">
    <name type="scientific">Penicillium argentinense</name>
    <dbReference type="NCBI Taxonomy" id="1131581"/>
    <lineage>
        <taxon>Eukaryota</taxon>
        <taxon>Fungi</taxon>
        <taxon>Dikarya</taxon>
        <taxon>Ascomycota</taxon>
        <taxon>Pezizomycotina</taxon>
        <taxon>Eurotiomycetes</taxon>
        <taxon>Eurotiomycetidae</taxon>
        <taxon>Eurotiales</taxon>
        <taxon>Aspergillaceae</taxon>
        <taxon>Penicillium</taxon>
    </lineage>
</organism>
<sequence length="283" mass="30451">MLRSLKRPREDEPARDDSKKLCPTWPLATGSLQSSTDLDQTMRFRAPALTPVDSDDECPSTDGRENKSYTGAMQVLDSQAHPSPLQLNPAPSKLLAAGDDGFQWPQAHIPSQPSPIPRALVNRSLDINASALTAPGFGHEDADQQYQNQADTIMEDSPFHKDQAPPLPPPAIRIPSPISDDDMTMANTNTSDAGAYQASYQVSYRASPAPGLDYGNISTEPVAAHPMSPAASASSNASQTTPVPTSCSESSHRRSALVMGYRADCDKCRCKVPGHYSHIVQRA</sequence>
<protein>
    <submittedName>
        <fullName evidence="2">Uncharacterized protein</fullName>
    </submittedName>
</protein>
<feature type="compositionally biased region" description="Basic and acidic residues" evidence="1">
    <location>
        <begin position="7"/>
        <end position="20"/>
    </location>
</feature>
<keyword evidence="3" id="KW-1185">Reference proteome</keyword>
<dbReference type="GeneID" id="81362609"/>
<proteinExistence type="predicted"/>
<gene>
    <name evidence="2" type="ORF">N7532_011139</name>
</gene>
<name>A0A9W9JUN8_9EURO</name>
<dbReference type="EMBL" id="JAPQKI010000011">
    <property type="protein sequence ID" value="KAJ5082096.1"/>
    <property type="molecule type" value="Genomic_DNA"/>
</dbReference>
<feature type="compositionally biased region" description="Polar residues" evidence="1">
    <location>
        <begin position="239"/>
        <end position="249"/>
    </location>
</feature>
<feature type="region of interest" description="Disordered" evidence="1">
    <location>
        <begin position="223"/>
        <end position="252"/>
    </location>
</feature>
<dbReference type="Proteomes" id="UP001149074">
    <property type="component" value="Unassembled WGS sequence"/>
</dbReference>
<accession>A0A9W9JUN8</accession>
<evidence type="ECO:0000313" key="3">
    <source>
        <dbReference type="Proteomes" id="UP001149074"/>
    </source>
</evidence>
<reference evidence="2" key="2">
    <citation type="journal article" date="2023" name="IMA Fungus">
        <title>Comparative genomic study of the Penicillium genus elucidates a diverse pangenome and 15 lateral gene transfer events.</title>
        <authorList>
            <person name="Petersen C."/>
            <person name="Sorensen T."/>
            <person name="Nielsen M.R."/>
            <person name="Sondergaard T.E."/>
            <person name="Sorensen J.L."/>
            <person name="Fitzpatrick D.A."/>
            <person name="Frisvad J.C."/>
            <person name="Nielsen K.L."/>
        </authorList>
    </citation>
    <scope>NUCLEOTIDE SEQUENCE</scope>
    <source>
        <strain evidence="2">IBT 30761</strain>
    </source>
</reference>
<dbReference type="OrthoDB" id="2446291at2759"/>
<feature type="compositionally biased region" description="Low complexity" evidence="1">
    <location>
        <begin position="223"/>
        <end position="238"/>
    </location>
</feature>
<comment type="caution">
    <text evidence="2">The sequence shown here is derived from an EMBL/GenBank/DDBJ whole genome shotgun (WGS) entry which is preliminary data.</text>
</comment>
<dbReference type="AlphaFoldDB" id="A0A9W9JUN8"/>
<evidence type="ECO:0000256" key="1">
    <source>
        <dbReference type="SAM" id="MobiDB-lite"/>
    </source>
</evidence>
<feature type="region of interest" description="Disordered" evidence="1">
    <location>
        <begin position="1"/>
        <end position="75"/>
    </location>
</feature>
<reference evidence="2" key="1">
    <citation type="submission" date="2022-11" db="EMBL/GenBank/DDBJ databases">
        <authorList>
            <person name="Petersen C."/>
        </authorList>
    </citation>
    <scope>NUCLEOTIDE SEQUENCE</scope>
    <source>
        <strain evidence="2">IBT 30761</strain>
    </source>
</reference>
<feature type="compositionally biased region" description="Polar residues" evidence="1">
    <location>
        <begin position="30"/>
        <end position="39"/>
    </location>
</feature>
<dbReference type="RefSeq" id="XP_056468618.1">
    <property type="nucleotide sequence ID" value="XM_056623630.1"/>
</dbReference>
<evidence type="ECO:0000313" key="2">
    <source>
        <dbReference type="EMBL" id="KAJ5082096.1"/>
    </source>
</evidence>